<keyword evidence="2" id="KW-0472">Membrane</keyword>
<name>A0A6C0R1B9_9BACL</name>
<sequence>MKNTVEKSLRKFRFKLPRKREKGVGTRRISFSRAKANRIASIVLFSVMSVSLLFNFIFFSKYQSIRNSAKTAEANINEQLEQAKSLDKLNSHSAVVFTEKFLQTYFGIPKEKEERTKRLDELSSYFISGFDVKGSELIGQFSGERKATKLQYVDTERISKDQAKIHFKVTYESIQEREEASATPIQNTVEIVVPITTDGKGFAVYQNPNIIQTDLRSTIKWKEPKITGDDVSASELSGLRTFLTEFFTSYGISDEKLPFMGQTKIGLHNQILKSVVIQKAYREEQKDSKIKVVVDVQYQEKGTDILNFYTYELELRKDNNSYFITKL</sequence>
<reference evidence="3 4" key="1">
    <citation type="journal article" date="2020" name="Int. J. Med. Microbiol.">
        <title>Discovery of Paenibacillus larvae ERIC V: Phenotypic and genomic comparison to genotypes ERIC I-IV reveal different inventories of virulence factors which correlate with epidemiological prevalences of American Foulbrood.</title>
        <authorList>
            <person name="Beims H."/>
            <person name="Bunk B."/>
            <person name="Erler S."/>
            <person name="Mohr K.I."/>
            <person name="Sproer C."/>
            <person name="Pradella S."/>
            <person name="Gunther G."/>
            <person name="Rohde M."/>
            <person name="von der Ohe W."/>
            <person name="Steinert M."/>
        </authorList>
    </citation>
    <scope>NUCLEOTIDE SEQUENCE [LARGE SCALE GENOMIC DNA]</scope>
    <source>
        <strain evidence="3">Eric_V</strain>
        <plasmid evidence="3">unnamed2</plasmid>
    </source>
</reference>
<feature type="coiled-coil region" evidence="1">
    <location>
        <begin position="62"/>
        <end position="89"/>
    </location>
</feature>
<dbReference type="EMBL" id="CP019720">
    <property type="protein sequence ID" value="QHZ54138.1"/>
    <property type="molecule type" value="Genomic_DNA"/>
</dbReference>
<geneLocation type="plasmid" evidence="3 4">
    <name>unnamed2</name>
</geneLocation>
<protein>
    <submittedName>
        <fullName evidence="3">Conjugative transposon protein TcpC</fullName>
    </submittedName>
</protein>
<dbReference type="Proteomes" id="UP000464330">
    <property type="component" value="Plasmid unnamed2"/>
</dbReference>
<dbReference type="InterPro" id="IPR024735">
    <property type="entry name" value="TcpC"/>
</dbReference>
<accession>A0A6C0R1B9</accession>
<organism evidence="3 4">
    <name type="scientific">Paenibacillus larvae subsp. larvae</name>
    <dbReference type="NCBI Taxonomy" id="147375"/>
    <lineage>
        <taxon>Bacteria</taxon>
        <taxon>Bacillati</taxon>
        <taxon>Bacillota</taxon>
        <taxon>Bacilli</taxon>
        <taxon>Bacillales</taxon>
        <taxon>Paenibacillaceae</taxon>
        <taxon>Paenibacillus</taxon>
    </lineage>
</organism>
<dbReference type="Pfam" id="PF12642">
    <property type="entry name" value="TpcC"/>
    <property type="match status" value="1"/>
</dbReference>
<dbReference type="Gene3D" id="3.10.450.540">
    <property type="match status" value="2"/>
</dbReference>
<evidence type="ECO:0000313" key="4">
    <source>
        <dbReference type="Proteomes" id="UP000464330"/>
    </source>
</evidence>
<evidence type="ECO:0000256" key="1">
    <source>
        <dbReference type="SAM" id="Coils"/>
    </source>
</evidence>
<keyword evidence="2" id="KW-0812">Transmembrane</keyword>
<dbReference type="CDD" id="cd16386">
    <property type="entry name" value="TcpC_N"/>
    <property type="match status" value="1"/>
</dbReference>
<keyword evidence="1" id="KW-0175">Coiled coil</keyword>
<dbReference type="AlphaFoldDB" id="A0A6C0R1B9"/>
<dbReference type="InterPro" id="IPR035628">
    <property type="entry name" value="TcpC_C"/>
</dbReference>
<feature type="transmembrane region" description="Helical" evidence="2">
    <location>
        <begin position="39"/>
        <end position="59"/>
    </location>
</feature>
<gene>
    <name evidence="3" type="ORF">ERICV_05154</name>
</gene>
<keyword evidence="3" id="KW-0614">Plasmid</keyword>
<proteinExistence type="predicted"/>
<evidence type="ECO:0000256" key="2">
    <source>
        <dbReference type="SAM" id="Phobius"/>
    </source>
</evidence>
<dbReference type="CDD" id="cd16428">
    <property type="entry name" value="TcpC_C"/>
    <property type="match status" value="1"/>
</dbReference>
<dbReference type="RefSeq" id="WP_233231491.1">
    <property type="nucleotide sequence ID" value="NZ_CP019720.1"/>
</dbReference>
<keyword evidence="2" id="KW-1133">Transmembrane helix</keyword>
<evidence type="ECO:0000313" key="3">
    <source>
        <dbReference type="EMBL" id="QHZ54138.1"/>
    </source>
</evidence>